<accession>A0A3S5FEV8</accession>
<proteinExistence type="predicted"/>
<gene>
    <name evidence="1" type="ORF">PXEA_LOCUS21249</name>
</gene>
<reference evidence="1" key="1">
    <citation type="submission" date="2018-11" db="EMBL/GenBank/DDBJ databases">
        <authorList>
            <consortium name="Pathogen Informatics"/>
        </authorList>
    </citation>
    <scope>NUCLEOTIDE SEQUENCE</scope>
</reference>
<dbReference type="Proteomes" id="UP000784294">
    <property type="component" value="Unassembled WGS sequence"/>
</dbReference>
<dbReference type="AlphaFoldDB" id="A0A3S5FEV8"/>
<organism evidence="1 2">
    <name type="scientific">Protopolystoma xenopodis</name>
    <dbReference type="NCBI Taxonomy" id="117903"/>
    <lineage>
        <taxon>Eukaryota</taxon>
        <taxon>Metazoa</taxon>
        <taxon>Spiralia</taxon>
        <taxon>Lophotrochozoa</taxon>
        <taxon>Platyhelminthes</taxon>
        <taxon>Monogenea</taxon>
        <taxon>Polyopisthocotylea</taxon>
        <taxon>Polystomatidea</taxon>
        <taxon>Polystomatidae</taxon>
        <taxon>Protopolystoma</taxon>
    </lineage>
</organism>
<name>A0A3S5FEV8_9PLAT</name>
<keyword evidence="2" id="KW-1185">Reference proteome</keyword>
<evidence type="ECO:0000313" key="1">
    <source>
        <dbReference type="EMBL" id="VEL27809.1"/>
    </source>
</evidence>
<evidence type="ECO:0000313" key="2">
    <source>
        <dbReference type="Proteomes" id="UP000784294"/>
    </source>
</evidence>
<sequence>MLLLGPMGQQGETENLGLPELSTRLPVLSAEGEEESAAIVVAIVRVMATLFCYHANSVPNRSPEEHLHAAALKQSFCQP</sequence>
<comment type="caution">
    <text evidence="1">The sequence shown here is derived from an EMBL/GenBank/DDBJ whole genome shotgun (WGS) entry which is preliminary data.</text>
</comment>
<dbReference type="EMBL" id="CAAALY010090021">
    <property type="protein sequence ID" value="VEL27809.1"/>
    <property type="molecule type" value="Genomic_DNA"/>
</dbReference>
<protein>
    <submittedName>
        <fullName evidence="1">Uncharacterized protein</fullName>
    </submittedName>
</protein>